<keyword evidence="1" id="KW-0812">Transmembrane</keyword>
<keyword evidence="4" id="KW-1185">Reference proteome</keyword>
<dbReference type="Proteomes" id="UP000008495">
    <property type="component" value="Unassembled WGS sequence"/>
</dbReference>
<comment type="caution">
    <text evidence="3">The sequence shown here is derived from an EMBL/GenBank/DDBJ whole genome shotgun (WGS) entry which is preliminary data.</text>
</comment>
<proteinExistence type="predicted"/>
<dbReference type="STRING" id="100225.SAMN05421595_2956"/>
<dbReference type="PANTHER" id="PTHR13832:SF827">
    <property type="entry name" value="PROTEIN PHOSPHATASE 1L"/>
    <property type="match status" value="1"/>
</dbReference>
<dbReference type="InterPro" id="IPR015655">
    <property type="entry name" value="PP2C"/>
</dbReference>
<dbReference type="EMBL" id="BAGZ01000018">
    <property type="protein sequence ID" value="GAB79095.1"/>
    <property type="molecule type" value="Genomic_DNA"/>
</dbReference>
<evidence type="ECO:0000313" key="4">
    <source>
        <dbReference type="Proteomes" id="UP000008495"/>
    </source>
</evidence>
<dbReference type="OrthoDB" id="9801841at2"/>
<keyword evidence="1" id="KW-1133">Transmembrane helix</keyword>
<dbReference type="Gene3D" id="3.60.40.10">
    <property type="entry name" value="PPM-type phosphatase domain"/>
    <property type="match status" value="1"/>
</dbReference>
<dbReference type="SUPFAM" id="SSF81606">
    <property type="entry name" value="PP2C-like"/>
    <property type="match status" value="1"/>
</dbReference>
<sequence>MTFALDFAAHTDVGLVRSRNEDSGYAGPHLLAVADGMGGHAGGNVASSLVLARLAPLDGDSHGSDDALDILAAAISEANISLATEMQANPELAGMGTTLTALMKAGSHGLALVHIGDSRAYLLRGEEFFQITKDHSFVQTLVDSGRITKEEAEYHPQRSLVTRVLTGAPGDEPDLSMREPRIGDRYLICSDGLSDYVAFDTISEVIRMGYDPLETARRLVDLAMRSGAPDNVTCVLGDIVPTAVDVSPQPTIVGAAAERRHRVSGVPASPAEKAAALARMAAGAPHEEDIDDEDDDPRPRPWVRAVVIITVLTLAFGAAAFSGWQWAQNQYYVGQSEGKVAIYRGVPQTLGPLHLSQVESRTDIPVSDLPEMWRTRLDGEMRTNDLNAARQRIDELRREAQECRSKRFSSSCGTSP</sequence>
<reference evidence="3 4" key="1">
    <citation type="submission" date="2012-08" db="EMBL/GenBank/DDBJ databases">
        <title>Whole genome shotgun sequence of Austwickia chelonae NBRC 105200.</title>
        <authorList>
            <person name="Yoshida I."/>
            <person name="Hosoyama A."/>
            <person name="Tsuchikane K."/>
            <person name="Katsumata H."/>
            <person name="Ando Y."/>
            <person name="Ohji S."/>
            <person name="Hamada M."/>
            <person name="Tamura T."/>
            <person name="Yamazoe A."/>
            <person name="Yamazaki S."/>
            <person name="Fujita N."/>
        </authorList>
    </citation>
    <scope>NUCLEOTIDE SEQUENCE [LARGE SCALE GENOMIC DNA]</scope>
    <source>
        <strain evidence="3 4">NBRC 105200</strain>
    </source>
</reference>
<dbReference type="PANTHER" id="PTHR13832">
    <property type="entry name" value="PROTEIN PHOSPHATASE 2C"/>
    <property type="match status" value="1"/>
</dbReference>
<organism evidence="3 4">
    <name type="scientific">Austwickia chelonae NBRC 105200</name>
    <dbReference type="NCBI Taxonomy" id="1184607"/>
    <lineage>
        <taxon>Bacteria</taxon>
        <taxon>Bacillati</taxon>
        <taxon>Actinomycetota</taxon>
        <taxon>Actinomycetes</taxon>
        <taxon>Micrococcales</taxon>
        <taxon>Dermatophilaceae</taxon>
        <taxon>Austwickia</taxon>
    </lineage>
</organism>
<feature type="transmembrane region" description="Helical" evidence="1">
    <location>
        <begin position="302"/>
        <end position="321"/>
    </location>
</feature>
<dbReference type="PROSITE" id="PS51746">
    <property type="entry name" value="PPM_2"/>
    <property type="match status" value="1"/>
</dbReference>
<dbReference type="eggNOG" id="COG0631">
    <property type="taxonomic scope" value="Bacteria"/>
</dbReference>
<feature type="domain" description="PPM-type phosphatase" evidence="2">
    <location>
        <begin position="6"/>
        <end position="239"/>
    </location>
</feature>
<dbReference type="RefSeq" id="WP_006503852.1">
    <property type="nucleotide sequence ID" value="NZ_BAGZ01000018.1"/>
</dbReference>
<keyword evidence="1" id="KW-0472">Membrane</keyword>
<accession>K6VUU5</accession>
<evidence type="ECO:0000256" key="1">
    <source>
        <dbReference type="SAM" id="Phobius"/>
    </source>
</evidence>
<dbReference type="SMART" id="SM00332">
    <property type="entry name" value="PP2Cc"/>
    <property type="match status" value="1"/>
</dbReference>
<evidence type="ECO:0000259" key="2">
    <source>
        <dbReference type="PROSITE" id="PS51746"/>
    </source>
</evidence>
<dbReference type="InterPro" id="IPR036457">
    <property type="entry name" value="PPM-type-like_dom_sf"/>
</dbReference>
<dbReference type="SMART" id="SM00331">
    <property type="entry name" value="PP2C_SIG"/>
    <property type="match status" value="1"/>
</dbReference>
<dbReference type="InterPro" id="IPR001932">
    <property type="entry name" value="PPM-type_phosphatase-like_dom"/>
</dbReference>
<dbReference type="Pfam" id="PF13672">
    <property type="entry name" value="PP2C_2"/>
    <property type="match status" value="1"/>
</dbReference>
<gene>
    <name evidence="3" type="ORF">AUCHE_18_00960</name>
</gene>
<name>K6VUU5_9MICO</name>
<dbReference type="CDD" id="cd00143">
    <property type="entry name" value="PP2Cc"/>
    <property type="match status" value="1"/>
</dbReference>
<evidence type="ECO:0000313" key="3">
    <source>
        <dbReference type="EMBL" id="GAB79095.1"/>
    </source>
</evidence>
<dbReference type="AlphaFoldDB" id="K6VUU5"/>
<protein>
    <submittedName>
        <fullName evidence="3">Putative serine/threonine protein phosphatase</fullName>
    </submittedName>
</protein>
<dbReference type="GO" id="GO:0004722">
    <property type="term" value="F:protein serine/threonine phosphatase activity"/>
    <property type="evidence" value="ECO:0007669"/>
    <property type="project" value="InterPro"/>
</dbReference>